<evidence type="ECO:0000256" key="1">
    <source>
        <dbReference type="SAM" id="Phobius"/>
    </source>
</evidence>
<dbReference type="SUPFAM" id="SSF53335">
    <property type="entry name" value="S-adenosyl-L-methionine-dependent methyltransferases"/>
    <property type="match status" value="1"/>
</dbReference>
<keyword evidence="1" id="KW-0812">Transmembrane</keyword>
<protein>
    <recommendedName>
        <fullName evidence="3">Methyltransferase type 11 domain-containing protein</fullName>
    </recommendedName>
</protein>
<gene>
    <name evidence="2" type="ORF">S03H2_65341</name>
</gene>
<feature type="non-terminal residue" evidence="2">
    <location>
        <position position="1"/>
    </location>
</feature>
<evidence type="ECO:0008006" key="3">
    <source>
        <dbReference type="Google" id="ProtNLM"/>
    </source>
</evidence>
<proteinExistence type="predicted"/>
<keyword evidence="1" id="KW-0472">Membrane</keyword>
<accession>X1IWF1</accession>
<feature type="transmembrane region" description="Helical" evidence="1">
    <location>
        <begin position="23"/>
        <end position="44"/>
    </location>
</feature>
<dbReference type="AlphaFoldDB" id="X1IWF1"/>
<sequence length="130" mass="15306">CLETLEHLYEHERANFYSEAKRMLSNSGIVIISVPIIGGLTLVFKEINRMMLFKRKSEYTFKELLLSSLFGKPAQKPENPRLTHKGFDFSEVEKELRSNFKLIEKSYSPFPMFSWWQNSQVFFVCSKQIV</sequence>
<keyword evidence="1" id="KW-1133">Transmembrane helix</keyword>
<dbReference type="Gene3D" id="3.40.50.150">
    <property type="entry name" value="Vaccinia Virus protein VP39"/>
    <property type="match status" value="1"/>
</dbReference>
<dbReference type="InterPro" id="IPR029063">
    <property type="entry name" value="SAM-dependent_MTases_sf"/>
</dbReference>
<dbReference type="EMBL" id="BARU01042541">
    <property type="protein sequence ID" value="GAH86032.1"/>
    <property type="molecule type" value="Genomic_DNA"/>
</dbReference>
<organism evidence="2">
    <name type="scientific">marine sediment metagenome</name>
    <dbReference type="NCBI Taxonomy" id="412755"/>
    <lineage>
        <taxon>unclassified sequences</taxon>
        <taxon>metagenomes</taxon>
        <taxon>ecological metagenomes</taxon>
    </lineage>
</organism>
<name>X1IWF1_9ZZZZ</name>
<comment type="caution">
    <text evidence="2">The sequence shown here is derived from an EMBL/GenBank/DDBJ whole genome shotgun (WGS) entry which is preliminary data.</text>
</comment>
<reference evidence="2" key="1">
    <citation type="journal article" date="2014" name="Front. Microbiol.">
        <title>High frequency of phylogenetically diverse reductive dehalogenase-homologous genes in deep subseafloor sedimentary metagenomes.</title>
        <authorList>
            <person name="Kawai M."/>
            <person name="Futagami T."/>
            <person name="Toyoda A."/>
            <person name="Takaki Y."/>
            <person name="Nishi S."/>
            <person name="Hori S."/>
            <person name="Arai W."/>
            <person name="Tsubouchi T."/>
            <person name="Morono Y."/>
            <person name="Uchiyama I."/>
            <person name="Ito T."/>
            <person name="Fujiyama A."/>
            <person name="Inagaki F."/>
            <person name="Takami H."/>
        </authorList>
    </citation>
    <scope>NUCLEOTIDE SEQUENCE</scope>
    <source>
        <strain evidence="2">Expedition CK06-06</strain>
    </source>
</reference>
<evidence type="ECO:0000313" key="2">
    <source>
        <dbReference type="EMBL" id="GAH86032.1"/>
    </source>
</evidence>